<feature type="signal peptide" evidence="1">
    <location>
        <begin position="1"/>
        <end position="18"/>
    </location>
</feature>
<gene>
    <name evidence="3" type="ORF">DAY19_08520</name>
</gene>
<protein>
    <recommendedName>
        <fullName evidence="2">HMA domain-containing protein</fullName>
    </recommendedName>
</protein>
<feature type="chain" id="PRO_5047389018" description="HMA domain-containing protein" evidence="1">
    <location>
        <begin position="19"/>
        <end position="106"/>
    </location>
</feature>
<dbReference type="Gene3D" id="3.30.70.100">
    <property type="match status" value="1"/>
</dbReference>
<proteinExistence type="predicted"/>
<evidence type="ECO:0000259" key="2">
    <source>
        <dbReference type="Pfam" id="PF00403"/>
    </source>
</evidence>
<dbReference type="Pfam" id="PF00403">
    <property type="entry name" value="HMA"/>
    <property type="match status" value="1"/>
</dbReference>
<keyword evidence="1" id="KW-0732">Signal</keyword>
<name>A0ABY0IHW7_9BACT</name>
<dbReference type="SUPFAM" id="SSF55008">
    <property type="entry name" value="HMA, heavy metal-associated domain"/>
    <property type="match status" value="1"/>
</dbReference>
<comment type="caution">
    <text evidence="3">The sequence shown here is derived from an EMBL/GenBank/DDBJ whole genome shotgun (WGS) entry which is preliminary data.</text>
</comment>
<accession>A0ABY0IHW7</accession>
<reference evidence="4" key="1">
    <citation type="journal article" date="2019" name="Int. J. Syst. Evol. Microbiol.">
        <title>Halobacteriovorax valvorus sp. nov., a novel prokaryotic predator isolated from coastal seawater of China.</title>
        <authorList>
            <person name="Chen M.-X."/>
        </authorList>
    </citation>
    <scope>NUCLEOTIDE SEQUENCE [LARGE SCALE GENOMIC DNA]</scope>
    <source>
        <strain evidence="4">BL9</strain>
    </source>
</reference>
<evidence type="ECO:0000313" key="4">
    <source>
        <dbReference type="Proteomes" id="UP000443582"/>
    </source>
</evidence>
<organism evidence="3 4">
    <name type="scientific">Halobacteriovorax vibrionivorans</name>
    <dbReference type="NCBI Taxonomy" id="2152716"/>
    <lineage>
        <taxon>Bacteria</taxon>
        <taxon>Pseudomonadati</taxon>
        <taxon>Bdellovibrionota</taxon>
        <taxon>Bacteriovoracia</taxon>
        <taxon>Bacteriovoracales</taxon>
        <taxon>Halobacteriovoraceae</taxon>
        <taxon>Halobacteriovorax</taxon>
    </lineage>
</organism>
<dbReference type="EMBL" id="QDKL01000002">
    <property type="protein sequence ID" value="RZF21723.1"/>
    <property type="molecule type" value="Genomic_DNA"/>
</dbReference>
<dbReference type="Proteomes" id="UP000443582">
    <property type="component" value="Unassembled WGS sequence"/>
</dbReference>
<dbReference type="CDD" id="cd00371">
    <property type="entry name" value="HMA"/>
    <property type="match status" value="1"/>
</dbReference>
<sequence length="106" mass="11734">MKKIILLLTFLISFSILADNTVTKDYYIKGMTCGGCILGVKVALKKAEGVKFLDQNVSVGIASIKFDEKQYNGAETDCNVSKAIEKYTEYNVFLDKAHKKLACGQQ</sequence>
<keyword evidence="4" id="KW-1185">Reference proteome</keyword>
<evidence type="ECO:0000313" key="3">
    <source>
        <dbReference type="EMBL" id="RZF21723.1"/>
    </source>
</evidence>
<dbReference type="RefSeq" id="WP_115361395.1">
    <property type="nucleotide sequence ID" value="NZ_QDKL01000002.1"/>
</dbReference>
<dbReference type="InterPro" id="IPR006121">
    <property type="entry name" value="HMA_dom"/>
</dbReference>
<feature type="domain" description="HMA" evidence="2">
    <location>
        <begin position="27"/>
        <end position="70"/>
    </location>
</feature>
<dbReference type="InterPro" id="IPR036163">
    <property type="entry name" value="HMA_dom_sf"/>
</dbReference>
<evidence type="ECO:0000256" key="1">
    <source>
        <dbReference type="SAM" id="SignalP"/>
    </source>
</evidence>